<feature type="region of interest" description="Disordered" evidence="1">
    <location>
        <begin position="466"/>
        <end position="508"/>
    </location>
</feature>
<dbReference type="InterPro" id="IPR007110">
    <property type="entry name" value="Ig-like_dom"/>
</dbReference>
<evidence type="ECO:0000256" key="1">
    <source>
        <dbReference type="SAM" id="MobiDB-lite"/>
    </source>
</evidence>
<keyword evidence="4" id="KW-1185">Reference proteome</keyword>
<dbReference type="InterPro" id="IPR008984">
    <property type="entry name" value="SMAD_FHA_dom_sf"/>
</dbReference>
<dbReference type="Gene3D" id="2.60.200.20">
    <property type="match status" value="1"/>
</dbReference>
<dbReference type="PROSITE" id="PS50835">
    <property type="entry name" value="IG_LIKE"/>
    <property type="match status" value="1"/>
</dbReference>
<accession>A0A1G4IF48</accession>
<sequence>MRGDVPLPVWQLKVINGCICNNDLILPTSPQPLLLEHFYNSWSEDSGSARVKKNRIPRRVGRRGVCNTKASSGLAGVQTDEWMKTIPHVVLGRHTLLPSDYRLKHGSISRLQCRVVHVENTVFHRKVLSKFPPMTWGVPSGTNSGRSTTGYKCGDNGTTKFEGPYFCLLNSGSNPLYVNDRQLPQGRSHCLCENDIISFLENPFDEEGGILQPLRPEDNVNSGATGQSGLTYGVHVANGDESKYLSYNHTAPQRSNGSPGCSTASFPECGTTIPSFVEVGGKRIARYRESVAPRRLPQPLDSVSAGVCQNVDGGLSGLSPPKTNNALSSLEEGKDCKLEQDEPKYLSEVYTKTPTKGIDVRETPVVVCHDYDEDITPPKVFNCDGRFPYEMTGHSASAIVDDTISPVRPRVITRGNRNDNIPTEVEEPCIVVPPQLPVYVFSRRSPSPVGLTCRTQFVEPIKVSNGLQREGRRSVQSSVKLDAGAKKGKAISGKSSLTVPRPRKRNRW</sequence>
<feature type="domain" description="Ig-like" evidence="2">
    <location>
        <begin position="87"/>
        <end position="184"/>
    </location>
</feature>
<proteinExistence type="predicted"/>
<protein>
    <submittedName>
        <fullName evidence="3">FHA domain containing protein, putative</fullName>
    </submittedName>
</protein>
<dbReference type="AlphaFoldDB" id="A0A1G4IF48"/>
<reference evidence="3" key="1">
    <citation type="submission" date="2016-09" db="EMBL/GenBank/DDBJ databases">
        <authorList>
            <person name="Hebert L."/>
            <person name="Moumen B."/>
        </authorList>
    </citation>
    <scope>NUCLEOTIDE SEQUENCE [LARGE SCALE GENOMIC DNA]</scope>
    <source>
        <strain evidence="3">OVI</strain>
    </source>
</reference>
<dbReference type="VEuPathDB" id="TriTrypDB:TEOVI_000258900"/>
<gene>
    <name evidence="3" type="ORF">TEOVI_000258900</name>
</gene>
<evidence type="ECO:0000313" key="4">
    <source>
        <dbReference type="Proteomes" id="UP000195570"/>
    </source>
</evidence>
<dbReference type="SUPFAM" id="SSF49879">
    <property type="entry name" value="SMAD/FHA domain"/>
    <property type="match status" value="1"/>
</dbReference>
<dbReference type="GeneID" id="92376529"/>
<organism evidence="3 4">
    <name type="scientific">Trypanosoma equiperdum</name>
    <dbReference type="NCBI Taxonomy" id="5694"/>
    <lineage>
        <taxon>Eukaryota</taxon>
        <taxon>Discoba</taxon>
        <taxon>Euglenozoa</taxon>
        <taxon>Kinetoplastea</taxon>
        <taxon>Metakinetoplastina</taxon>
        <taxon>Trypanosomatida</taxon>
        <taxon>Trypanosomatidae</taxon>
        <taxon>Trypanosoma</taxon>
    </lineage>
</organism>
<name>A0A1G4IF48_TRYEQ</name>
<evidence type="ECO:0000313" key="3">
    <source>
        <dbReference type="EMBL" id="SCU71009.1"/>
    </source>
</evidence>
<dbReference type="EMBL" id="CZPT02001548">
    <property type="protein sequence ID" value="SCU71009.1"/>
    <property type="molecule type" value="Genomic_DNA"/>
</dbReference>
<dbReference type="RefSeq" id="XP_067081743.1">
    <property type="nucleotide sequence ID" value="XM_067225642.1"/>
</dbReference>
<evidence type="ECO:0000259" key="2">
    <source>
        <dbReference type="PROSITE" id="PS50835"/>
    </source>
</evidence>
<dbReference type="Proteomes" id="UP000195570">
    <property type="component" value="Unassembled WGS sequence"/>
</dbReference>
<comment type="caution">
    <text evidence="3">The sequence shown here is derived from an EMBL/GenBank/DDBJ whole genome shotgun (WGS) entry which is preliminary data.</text>
</comment>